<sequence length="74" mass="8477">MRISRSWEDCTVSPSSLIIYSYRMGESGRCTVYFLLSSLNEFGVRFVQAAREKLSLSLALYETVVVMKLVSNWT</sequence>
<evidence type="ECO:0000313" key="1">
    <source>
        <dbReference type="EMBL" id="EYC34486.1"/>
    </source>
</evidence>
<dbReference type="EMBL" id="JARK01001337">
    <property type="protein sequence ID" value="EYC34486.1"/>
    <property type="molecule type" value="Genomic_DNA"/>
</dbReference>
<gene>
    <name evidence="1" type="primary">Acey_s0001.g439</name>
    <name evidence="1" type="ORF">Y032_0001g439</name>
</gene>
<evidence type="ECO:0000313" key="2">
    <source>
        <dbReference type="Proteomes" id="UP000024635"/>
    </source>
</evidence>
<accession>A0A016W4H6</accession>
<reference evidence="2" key="1">
    <citation type="journal article" date="2015" name="Nat. Genet.">
        <title>The genome and transcriptome of the zoonotic hookworm Ancylostoma ceylanicum identify infection-specific gene families.</title>
        <authorList>
            <person name="Schwarz E.M."/>
            <person name="Hu Y."/>
            <person name="Antoshechkin I."/>
            <person name="Miller M.M."/>
            <person name="Sternberg P.W."/>
            <person name="Aroian R.V."/>
        </authorList>
    </citation>
    <scope>NUCLEOTIDE SEQUENCE</scope>
    <source>
        <strain evidence="2">HY135</strain>
    </source>
</reference>
<proteinExistence type="predicted"/>
<comment type="caution">
    <text evidence="1">The sequence shown here is derived from an EMBL/GenBank/DDBJ whole genome shotgun (WGS) entry which is preliminary data.</text>
</comment>
<name>A0A016W4H6_9BILA</name>
<dbReference type="Proteomes" id="UP000024635">
    <property type="component" value="Unassembled WGS sequence"/>
</dbReference>
<dbReference type="AlphaFoldDB" id="A0A016W4H6"/>
<protein>
    <submittedName>
        <fullName evidence="1">Uncharacterized protein</fullName>
    </submittedName>
</protein>
<keyword evidence="2" id="KW-1185">Reference proteome</keyword>
<organism evidence="1 2">
    <name type="scientific">Ancylostoma ceylanicum</name>
    <dbReference type="NCBI Taxonomy" id="53326"/>
    <lineage>
        <taxon>Eukaryota</taxon>
        <taxon>Metazoa</taxon>
        <taxon>Ecdysozoa</taxon>
        <taxon>Nematoda</taxon>
        <taxon>Chromadorea</taxon>
        <taxon>Rhabditida</taxon>
        <taxon>Rhabditina</taxon>
        <taxon>Rhabditomorpha</taxon>
        <taxon>Strongyloidea</taxon>
        <taxon>Ancylostomatidae</taxon>
        <taxon>Ancylostomatinae</taxon>
        <taxon>Ancylostoma</taxon>
    </lineage>
</organism>